<dbReference type="PANTHER" id="PTHR48081:SF9">
    <property type="entry name" value="CARBOXYLESTERASE"/>
    <property type="match status" value="1"/>
</dbReference>
<protein>
    <submittedName>
        <fullName evidence="4">Carboxylesterase NlhH</fullName>
        <ecNumber evidence="4">3.1.1.1</ecNumber>
    </submittedName>
</protein>
<dbReference type="InterPro" id="IPR019826">
    <property type="entry name" value="Carboxylesterase_B_AS"/>
</dbReference>
<evidence type="ECO:0000313" key="4">
    <source>
        <dbReference type="EMBL" id="TWU44539.1"/>
    </source>
</evidence>
<feature type="signal peptide" evidence="2">
    <location>
        <begin position="1"/>
        <end position="23"/>
    </location>
</feature>
<keyword evidence="2" id="KW-0732">Signal</keyword>
<evidence type="ECO:0000313" key="5">
    <source>
        <dbReference type="Proteomes" id="UP000318288"/>
    </source>
</evidence>
<dbReference type="OrthoDB" id="9806180at2"/>
<dbReference type="Proteomes" id="UP000318288">
    <property type="component" value="Unassembled WGS sequence"/>
</dbReference>
<dbReference type="EMBL" id="SJPW01000012">
    <property type="protein sequence ID" value="TWU44539.1"/>
    <property type="molecule type" value="Genomic_DNA"/>
</dbReference>
<dbReference type="Pfam" id="PF20434">
    <property type="entry name" value="BD-FAE"/>
    <property type="match status" value="1"/>
</dbReference>
<dbReference type="PANTHER" id="PTHR48081">
    <property type="entry name" value="AB HYDROLASE SUPERFAMILY PROTEIN C4A8.06C"/>
    <property type="match status" value="1"/>
</dbReference>
<gene>
    <name evidence="4" type="primary">nlhH_11</name>
    <name evidence="4" type="ORF">Poly51_61060</name>
</gene>
<dbReference type="Gene3D" id="3.40.50.1820">
    <property type="entry name" value="alpha/beta hydrolase"/>
    <property type="match status" value="1"/>
</dbReference>
<dbReference type="RefSeq" id="WP_146462469.1">
    <property type="nucleotide sequence ID" value="NZ_SJPW01000012.1"/>
</dbReference>
<reference evidence="4 5" key="1">
    <citation type="submission" date="2019-02" db="EMBL/GenBank/DDBJ databases">
        <title>Deep-cultivation of Planctomycetes and their phenomic and genomic characterization uncovers novel biology.</title>
        <authorList>
            <person name="Wiegand S."/>
            <person name="Jogler M."/>
            <person name="Boedeker C."/>
            <person name="Pinto D."/>
            <person name="Vollmers J."/>
            <person name="Rivas-Marin E."/>
            <person name="Kohn T."/>
            <person name="Peeters S.H."/>
            <person name="Heuer A."/>
            <person name="Rast P."/>
            <person name="Oberbeckmann S."/>
            <person name="Bunk B."/>
            <person name="Jeske O."/>
            <person name="Meyerdierks A."/>
            <person name="Storesund J.E."/>
            <person name="Kallscheuer N."/>
            <person name="Luecker S."/>
            <person name="Lage O.M."/>
            <person name="Pohl T."/>
            <person name="Merkel B.J."/>
            <person name="Hornburger P."/>
            <person name="Mueller R.-W."/>
            <person name="Bruemmer F."/>
            <person name="Labrenz M."/>
            <person name="Spormann A.M."/>
            <person name="Op Den Camp H."/>
            <person name="Overmann J."/>
            <person name="Amann R."/>
            <person name="Jetten M.S.M."/>
            <person name="Mascher T."/>
            <person name="Medema M.H."/>
            <person name="Devos D.P."/>
            <person name="Kaster A.-K."/>
            <person name="Ovreas L."/>
            <person name="Rohde M."/>
            <person name="Galperin M.Y."/>
            <person name="Jogler C."/>
        </authorList>
    </citation>
    <scope>NUCLEOTIDE SEQUENCE [LARGE SCALE GENOMIC DNA]</scope>
    <source>
        <strain evidence="4 5">Poly51</strain>
    </source>
</reference>
<name>A0A5C6EBI1_9BACT</name>
<dbReference type="SUPFAM" id="SSF53474">
    <property type="entry name" value="alpha/beta-Hydrolases"/>
    <property type="match status" value="1"/>
</dbReference>
<feature type="domain" description="BD-FAE-like" evidence="3">
    <location>
        <begin position="57"/>
        <end position="158"/>
    </location>
</feature>
<feature type="chain" id="PRO_5035822498" evidence="2">
    <location>
        <begin position="24"/>
        <end position="281"/>
    </location>
</feature>
<keyword evidence="5" id="KW-1185">Reference proteome</keyword>
<dbReference type="AlphaFoldDB" id="A0A5C6EBI1"/>
<dbReference type="InterPro" id="IPR050300">
    <property type="entry name" value="GDXG_lipolytic_enzyme"/>
</dbReference>
<evidence type="ECO:0000256" key="2">
    <source>
        <dbReference type="SAM" id="SignalP"/>
    </source>
</evidence>
<dbReference type="EC" id="3.1.1.1" evidence="4"/>
<dbReference type="GO" id="GO:0106435">
    <property type="term" value="F:carboxylesterase activity"/>
    <property type="evidence" value="ECO:0007669"/>
    <property type="project" value="UniProtKB-EC"/>
</dbReference>
<dbReference type="InterPro" id="IPR029058">
    <property type="entry name" value="AB_hydrolase_fold"/>
</dbReference>
<proteinExistence type="predicted"/>
<keyword evidence="1 4" id="KW-0378">Hydrolase</keyword>
<comment type="caution">
    <text evidence="4">The sequence shown here is derived from an EMBL/GenBank/DDBJ whole genome shotgun (WGS) entry which is preliminary data.</text>
</comment>
<dbReference type="InterPro" id="IPR049492">
    <property type="entry name" value="BD-FAE-like_dom"/>
</dbReference>
<accession>A0A5C6EBI1</accession>
<evidence type="ECO:0000259" key="3">
    <source>
        <dbReference type="Pfam" id="PF20434"/>
    </source>
</evidence>
<organism evidence="4 5">
    <name type="scientific">Rubripirellula tenax</name>
    <dbReference type="NCBI Taxonomy" id="2528015"/>
    <lineage>
        <taxon>Bacteria</taxon>
        <taxon>Pseudomonadati</taxon>
        <taxon>Planctomycetota</taxon>
        <taxon>Planctomycetia</taxon>
        <taxon>Pirellulales</taxon>
        <taxon>Pirellulaceae</taxon>
        <taxon>Rubripirellula</taxon>
    </lineage>
</organism>
<sequence precursor="true">MVNVQRVGLIGFFAIAFATSNLAQDKSPKSTNFTTDTDILYRVGEGVTDAMNERCRLDVYYPSVEKDFPTIVWFHGGGLKSGNKSIPSELKNQGVAIVAANYRLHPGAKSPEYVEDAAAAVAWTIKNIERFGGSRSRVFVSGHSAGGYLTCMVGLDRHYLAAHDVNADDLAGLIPMSGQAVTHFTVRAERGIGNKQPIVDDMSPLFHVRGDAPPILLISGDRDMEMIGRYEENAYLWRMLKEVGHKDVDLFELEGFNHGEMAKPAHPLMLNFVKRICESQG</sequence>
<dbReference type="PROSITE" id="PS00122">
    <property type="entry name" value="CARBOXYLESTERASE_B_1"/>
    <property type="match status" value="1"/>
</dbReference>
<evidence type="ECO:0000256" key="1">
    <source>
        <dbReference type="ARBA" id="ARBA00022801"/>
    </source>
</evidence>